<dbReference type="PANTHER" id="PTHR31672:SF13">
    <property type="entry name" value="F-BOX PROTEIN CPR30-LIKE"/>
    <property type="match status" value="1"/>
</dbReference>
<dbReference type="GeneID" id="104748144"/>
<dbReference type="InterPro" id="IPR017451">
    <property type="entry name" value="F-box-assoc_interact_dom"/>
</dbReference>
<dbReference type="InterPro" id="IPR006527">
    <property type="entry name" value="F-box-assoc_dom_typ1"/>
</dbReference>
<dbReference type="Pfam" id="PF00646">
    <property type="entry name" value="F-box"/>
    <property type="match status" value="1"/>
</dbReference>
<evidence type="ECO:0000313" key="3">
    <source>
        <dbReference type="RefSeq" id="XP_010468129.1"/>
    </source>
</evidence>
<dbReference type="Pfam" id="PF07734">
    <property type="entry name" value="FBA_1"/>
    <property type="match status" value="1"/>
</dbReference>
<dbReference type="PROSITE" id="PS50181">
    <property type="entry name" value="FBOX"/>
    <property type="match status" value="1"/>
</dbReference>
<accession>A0ABM0WAK6</accession>
<dbReference type="Proteomes" id="UP000694864">
    <property type="component" value="Chromosome 15"/>
</dbReference>
<dbReference type="PANTHER" id="PTHR31672">
    <property type="entry name" value="BNACNNG10540D PROTEIN"/>
    <property type="match status" value="1"/>
</dbReference>
<dbReference type="InterPro" id="IPR001810">
    <property type="entry name" value="F-box_dom"/>
</dbReference>
<dbReference type="NCBIfam" id="TIGR01640">
    <property type="entry name" value="F_box_assoc_1"/>
    <property type="match status" value="1"/>
</dbReference>
<dbReference type="CDD" id="cd22157">
    <property type="entry name" value="F-box_AtFBW1-like"/>
    <property type="match status" value="1"/>
</dbReference>
<feature type="domain" description="F-box" evidence="1">
    <location>
        <begin position="1"/>
        <end position="37"/>
    </location>
</feature>
<dbReference type="RefSeq" id="XP_010468129.1">
    <property type="nucleotide sequence ID" value="XM_010469827.1"/>
</dbReference>
<protein>
    <submittedName>
        <fullName evidence="3">F-box protein At3g17620</fullName>
    </submittedName>
</protein>
<evidence type="ECO:0000259" key="1">
    <source>
        <dbReference type="PROSITE" id="PS50181"/>
    </source>
</evidence>
<evidence type="ECO:0000313" key="2">
    <source>
        <dbReference type="Proteomes" id="UP000694864"/>
    </source>
</evidence>
<organism evidence="2 3">
    <name type="scientific">Camelina sativa</name>
    <name type="common">False flax</name>
    <name type="synonym">Myagrum sativum</name>
    <dbReference type="NCBI Taxonomy" id="90675"/>
    <lineage>
        <taxon>Eukaryota</taxon>
        <taxon>Viridiplantae</taxon>
        <taxon>Streptophyta</taxon>
        <taxon>Embryophyta</taxon>
        <taxon>Tracheophyta</taxon>
        <taxon>Spermatophyta</taxon>
        <taxon>Magnoliopsida</taxon>
        <taxon>eudicotyledons</taxon>
        <taxon>Gunneridae</taxon>
        <taxon>Pentapetalae</taxon>
        <taxon>rosids</taxon>
        <taxon>malvids</taxon>
        <taxon>Brassicales</taxon>
        <taxon>Brassicaceae</taxon>
        <taxon>Camelineae</taxon>
        <taxon>Camelina</taxon>
    </lineage>
</organism>
<gene>
    <name evidence="3" type="primary">LOC104748144</name>
</gene>
<keyword evidence="2" id="KW-1185">Reference proteome</keyword>
<proteinExistence type="predicted"/>
<dbReference type="InterPro" id="IPR050796">
    <property type="entry name" value="SCF_F-box_component"/>
</dbReference>
<dbReference type="InterPro" id="IPR036047">
    <property type="entry name" value="F-box-like_dom_sf"/>
</dbReference>
<dbReference type="SMART" id="SM00256">
    <property type="entry name" value="FBOX"/>
    <property type="match status" value="1"/>
</dbReference>
<reference evidence="2" key="1">
    <citation type="journal article" date="2014" name="Nat. Commun.">
        <title>The emerging biofuel crop Camelina sativa retains a highly undifferentiated hexaploid genome structure.</title>
        <authorList>
            <person name="Kagale S."/>
            <person name="Koh C."/>
            <person name="Nixon J."/>
            <person name="Bollina V."/>
            <person name="Clarke W.E."/>
            <person name="Tuteja R."/>
            <person name="Spillane C."/>
            <person name="Robinson S.J."/>
            <person name="Links M.G."/>
            <person name="Clarke C."/>
            <person name="Higgins E.E."/>
            <person name="Huebert T."/>
            <person name="Sharpe A.G."/>
            <person name="Parkin I.A."/>
        </authorList>
    </citation>
    <scope>NUCLEOTIDE SEQUENCE [LARGE SCALE GENOMIC DNA]</scope>
    <source>
        <strain evidence="2">cv. DH55</strain>
    </source>
</reference>
<dbReference type="SUPFAM" id="SSF81383">
    <property type="entry name" value="F-box domain"/>
    <property type="match status" value="1"/>
</dbReference>
<dbReference type="Gene3D" id="1.20.1280.50">
    <property type="match status" value="1"/>
</dbReference>
<name>A0ABM0WAK6_CAMSA</name>
<reference evidence="3" key="2">
    <citation type="submission" date="2025-08" db="UniProtKB">
        <authorList>
            <consortium name="RefSeq"/>
        </authorList>
    </citation>
    <scope>IDENTIFICATION</scope>
    <source>
        <tissue evidence="3">Leaf</tissue>
    </source>
</reference>
<sequence>MAKMSYLPKELVEEILSRVPVKSMRTVRLTCKTWNTLSKHLGKAAPAREGELMGILLANFRVYLMSFSHNNSESFIKPIGKLISLTNSDDIDVAFVCCCEGLLLLCTTKDKSSIVVWNMYTGQTRWICVEKYFDNDRMLILYRYALGYDKSKSCSAQKILRFANRHHSERYVTEIYEFKSNSWRVLDVTCDWFIEYCVCGVSLKGNMYWQAASKDFEEDVPDFLLCFDFTEESFGPHLPLPFESCYYPDIVTLSAFGEEQLAVLFQPSNRYGMEIWVTTKIEPSAVSWSKFLAVVDMMRPLYDGTFLIDEKKSRVVVFDATNRRYKAYIIGEKGYFKEVDLGKIAEPYSNMPTCSYVPSAVSSFDSWI</sequence>